<dbReference type="CDD" id="cd02440">
    <property type="entry name" value="AdoMet_MTases"/>
    <property type="match status" value="1"/>
</dbReference>
<protein>
    <submittedName>
        <fullName evidence="7">23S rRNA (Uracil(1939)-C(5))-methyltransferase RlmD</fullName>
        <ecNumber evidence="7">2.1.1.190</ecNumber>
    </submittedName>
</protein>
<comment type="similarity">
    <text evidence="6">Belongs to the class I-like SAM-binding methyltransferase superfamily. RNA M5U methyltransferase family.</text>
</comment>
<dbReference type="EC" id="2.1.1.190" evidence="7"/>
<dbReference type="PROSITE" id="PS51687">
    <property type="entry name" value="SAM_MT_RNA_M5U"/>
    <property type="match status" value="1"/>
</dbReference>
<feature type="binding site" evidence="6">
    <location>
        <position position="338"/>
    </location>
    <ligand>
        <name>S-adenosyl-L-methionine</name>
        <dbReference type="ChEBI" id="CHEBI:59789"/>
    </ligand>
</feature>
<feature type="binding site" evidence="6">
    <location>
        <position position="270"/>
    </location>
    <ligand>
        <name>S-adenosyl-L-methionine</name>
        <dbReference type="ChEBI" id="CHEBI:59789"/>
    </ligand>
</feature>
<feature type="active site" description="Nucleophile" evidence="6">
    <location>
        <position position="364"/>
    </location>
</feature>
<evidence type="ECO:0000256" key="3">
    <source>
        <dbReference type="ARBA" id="ARBA00022679"/>
    </source>
</evidence>
<accession>A0A2R8AT54</accession>
<evidence type="ECO:0000313" key="7">
    <source>
        <dbReference type="EMBL" id="SPF79074.1"/>
    </source>
</evidence>
<keyword evidence="8" id="KW-1185">Reference proteome</keyword>
<evidence type="ECO:0000256" key="4">
    <source>
        <dbReference type="ARBA" id="ARBA00022691"/>
    </source>
</evidence>
<dbReference type="AlphaFoldDB" id="A0A2R8AT54"/>
<dbReference type="OrthoDB" id="9804590at2"/>
<evidence type="ECO:0000256" key="6">
    <source>
        <dbReference type="PROSITE-ProRule" id="PRU01024"/>
    </source>
</evidence>
<dbReference type="Gene3D" id="3.40.50.150">
    <property type="entry name" value="Vaccinia Virus protein VP39"/>
    <property type="match status" value="1"/>
</dbReference>
<sequence>MSDITHTITRLGHLGDGIADGPIFAARTLPGEVVRGDVAGDRIETPKIVTPSSDRIKPACPHYNTCGGCSLMHASDEFVANWKTEIVRNALNYHGIETEFRPIHTSPARSRRRAVLSARRGKKAPIVGFHGRRSGTITEITNCHLIHPEILQALPALGELTTLGASRKGELSINATVSDAGPDVSVTGGKPLDRALQAELGQAVNRFGFARLSWDGEVIAMETPPAQSFGAAAVTPPPGAFLQATREGEAALLAAVREAIGNSERIIDLFAGCGTFALPLAENASVHAVEGVDSMLKALDAGWRHAQGLHEVTTETRDLFRNPLYAEDLKRFDAAVIDPPRAGAEAQIEQIAASDLSVVAMVSCNAVSFARDAKILLDAGFEMDWIQVVDQFRWSAHTEQVAKFQRR</sequence>
<dbReference type="InterPro" id="IPR010280">
    <property type="entry name" value="U5_MeTrfase_fam"/>
</dbReference>
<keyword evidence="1" id="KW-0408">Iron</keyword>
<organism evidence="7 8">
    <name type="scientific">Aliiroseovarius pelagivivens</name>
    <dbReference type="NCBI Taxonomy" id="1639690"/>
    <lineage>
        <taxon>Bacteria</taxon>
        <taxon>Pseudomonadati</taxon>
        <taxon>Pseudomonadota</taxon>
        <taxon>Alphaproteobacteria</taxon>
        <taxon>Rhodobacterales</taxon>
        <taxon>Paracoccaceae</taxon>
        <taxon>Aliiroseovarius</taxon>
    </lineage>
</organism>
<keyword evidence="3 6" id="KW-0808">Transferase</keyword>
<dbReference type="Gene3D" id="2.40.50.140">
    <property type="entry name" value="Nucleic acid-binding proteins"/>
    <property type="match status" value="1"/>
</dbReference>
<dbReference type="RefSeq" id="WP_108858042.1">
    <property type="nucleotide sequence ID" value="NZ_OMOI01000002.1"/>
</dbReference>
<keyword evidence="1" id="KW-0479">Metal-binding</keyword>
<keyword evidence="5" id="KW-0411">Iron-sulfur</keyword>
<dbReference type="InterPro" id="IPR029063">
    <property type="entry name" value="SAM-dependent_MTases_sf"/>
</dbReference>
<reference evidence="7 8" key="1">
    <citation type="submission" date="2018-03" db="EMBL/GenBank/DDBJ databases">
        <authorList>
            <person name="Keele B.F."/>
        </authorList>
    </citation>
    <scope>NUCLEOTIDE SEQUENCE [LARGE SCALE GENOMIC DNA]</scope>
    <source>
        <strain evidence="7 8">CECT 8811</strain>
    </source>
</reference>
<evidence type="ECO:0000256" key="1">
    <source>
        <dbReference type="ARBA" id="ARBA00022485"/>
    </source>
</evidence>
<dbReference type="PANTHER" id="PTHR11061">
    <property type="entry name" value="RNA M5U METHYLTRANSFERASE"/>
    <property type="match status" value="1"/>
</dbReference>
<proteinExistence type="inferred from homology"/>
<keyword evidence="2 6" id="KW-0489">Methyltransferase</keyword>
<dbReference type="PANTHER" id="PTHR11061:SF49">
    <property type="entry name" value="23S RRNA (URACIL(1939)-C(5))-METHYLTRANSFERASE RLMD"/>
    <property type="match status" value="1"/>
</dbReference>
<dbReference type="SUPFAM" id="SSF53335">
    <property type="entry name" value="S-adenosyl-L-methionine-dependent methyltransferases"/>
    <property type="match status" value="1"/>
</dbReference>
<dbReference type="GO" id="GO:0051539">
    <property type="term" value="F:4 iron, 4 sulfur cluster binding"/>
    <property type="evidence" value="ECO:0007669"/>
    <property type="project" value="UniProtKB-KW"/>
</dbReference>
<feature type="binding site" evidence="6">
    <location>
        <position position="243"/>
    </location>
    <ligand>
        <name>S-adenosyl-L-methionine</name>
        <dbReference type="ChEBI" id="CHEBI:59789"/>
    </ligand>
</feature>
<dbReference type="EMBL" id="OMOI01000002">
    <property type="protein sequence ID" value="SPF79074.1"/>
    <property type="molecule type" value="Genomic_DNA"/>
</dbReference>
<keyword evidence="4 6" id="KW-0949">S-adenosyl-L-methionine</keyword>
<name>A0A2R8AT54_9RHOB</name>
<evidence type="ECO:0000256" key="2">
    <source>
        <dbReference type="ARBA" id="ARBA00022603"/>
    </source>
</evidence>
<evidence type="ECO:0000256" key="5">
    <source>
        <dbReference type="ARBA" id="ARBA00023014"/>
    </source>
</evidence>
<dbReference type="Gene3D" id="2.40.50.1070">
    <property type="match status" value="1"/>
</dbReference>
<dbReference type="InterPro" id="IPR012340">
    <property type="entry name" value="NA-bd_OB-fold"/>
</dbReference>
<dbReference type="GO" id="GO:0070475">
    <property type="term" value="P:rRNA base methylation"/>
    <property type="evidence" value="ECO:0007669"/>
    <property type="project" value="TreeGrafter"/>
</dbReference>
<dbReference type="Proteomes" id="UP000244911">
    <property type="component" value="Unassembled WGS sequence"/>
</dbReference>
<evidence type="ECO:0000313" key="8">
    <source>
        <dbReference type="Proteomes" id="UP000244911"/>
    </source>
</evidence>
<gene>
    <name evidence="7" type="primary">rlmD</name>
    <name evidence="7" type="ORF">ALP8811_03008</name>
</gene>
<feature type="binding site" evidence="6">
    <location>
        <position position="290"/>
    </location>
    <ligand>
        <name>S-adenosyl-L-methionine</name>
        <dbReference type="ChEBI" id="CHEBI:59789"/>
    </ligand>
</feature>
<keyword evidence="1" id="KW-0004">4Fe-4S</keyword>
<dbReference type="GO" id="GO:0070041">
    <property type="term" value="F:rRNA (uridine-C5-)-methyltransferase activity"/>
    <property type="evidence" value="ECO:0007669"/>
    <property type="project" value="TreeGrafter"/>
</dbReference>